<sequence>MGRHGFPLAACLGSGRRSEGPLDGRGGRRGGLYRFFCIGAGFSLWFWLLDRLNMATAPRSVPSVPVPGLFFGALFLGEWLTAPLWVGSALILVGVGLAHAALTDPRNGFA</sequence>
<evidence type="ECO:0000313" key="5">
    <source>
        <dbReference type="EMBL" id="MBT9281384.1"/>
    </source>
</evidence>
<feature type="domain" description="EamA" evidence="4">
    <location>
        <begin position="34"/>
        <end position="97"/>
    </location>
</feature>
<protein>
    <submittedName>
        <fullName evidence="5">DMT family transporter</fullName>
    </submittedName>
</protein>
<feature type="transmembrane region" description="Helical" evidence="3">
    <location>
        <begin position="69"/>
        <end position="102"/>
    </location>
</feature>
<comment type="caution">
    <text evidence="5">The sequence shown here is derived from an EMBL/GenBank/DDBJ whole genome shotgun (WGS) entry which is preliminary data.</text>
</comment>
<proteinExistence type="inferred from homology"/>
<organism evidence="5 6">
    <name type="scientific">Hydrogenibacillus schlegelii</name>
    <name type="common">Bacillus schlegelii</name>
    <dbReference type="NCBI Taxonomy" id="1484"/>
    <lineage>
        <taxon>Bacteria</taxon>
        <taxon>Bacillati</taxon>
        <taxon>Bacillota</taxon>
        <taxon>Bacilli</taxon>
        <taxon>Bacillales</taxon>
        <taxon>Bacillales Family X. Incertae Sedis</taxon>
        <taxon>Hydrogenibacillus</taxon>
    </lineage>
</organism>
<feature type="transmembrane region" description="Helical" evidence="3">
    <location>
        <begin position="31"/>
        <end position="49"/>
    </location>
</feature>
<evidence type="ECO:0000256" key="1">
    <source>
        <dbReference type="ARBA" id="ARBA00004127"/>
    </source>
</evidence>
<evidence type="ECO:0000313" key="6">
    <source>
        <dbReference type="Proteomes" id="UP000748108"/>
    </source>
</evidence>
<evidence type="ECO:0000256" key="3">
    <source>
        <dbReference type="SAM" id="Phobius"/>
    </source>
</evidence>
<evidence type="ECO:0000259" key="4">
    <source>
        <dbReference type="Pfam" id="PF00892"/>
    </source>
</evidence>
<comment type="subcellular location">
    <subcellularLocation>
        <location evidence="1">Endomembrane system</location>
        <topology evidence="1">Multi-pass membrane protein</topology>
    </subcellularLocation>
</comment>
<dbReference type="EMBL" id="JAHHQF010000039">
    <property type="protein sequence ID" value="MBT9281384.1"/>
    <property type="molecule type" value="Genomic_DNA"/>
</dbReference>
<comment type="similarity">
    <text evidence="2">Belongs to the EamA transporter family.</text>
</comment>
<dbReference type="InterPro" id="IPR037185">
    <property type="entry name" value="EmrE-like"/>
</dbReference>
<evidence type="ECO:0000256" key="2">
    <source>
        <dbReference type="ARBA" id="ARBA00007362"/>
    </source>
</evidence>
<keyword evidence="3" id="KW-0472">Membrane</keyword>
<keyword evidence="3" id="KW-1133">Transmembrane helix</keyword>
<dbReference type="SUPFAM" id="SSF103481">
    <property type="entry name" value="Multidrug resistance efflux transporter EmrE"/>
    <property type="match status" value="1"/>
</dbReference>
<reference evidence="5" key="1">
    <citation type="journal article" date="2021" name="Microbiology">
        <title>Metagenomic Analysis of the Microbial Community in the Underground Coal Fire Area (Kemerovo Region, Russia) Revealed Predominance of Thermophilic Members of the Phyla Deinococcus-thermus, Aquificae, and Firmicutes.</title>
        <authorList>
            <person name="Kadnikov V."/>
            <person name="Mardanov A.V."/>
            <person name="Beletsky A.V."/>
            <person name="Karnachuk O.V."/>
            <person name="Ravin N.V."/>
        </authorList>
    </citation>
    <scope>NUCLEOTIDE SEQUENCE</scope>
    <source>
        <strain evidence="5">RBS10-49</strain>
    </source>
</reference>
<dbReference type="GO" id="GO:0016020">
    <property type="term" value="C:membrane"/>
    <property type="evidence" value="ECO:0007669"/>
    <property type="project" value="InterPro"/>
</dbReference>
<dbReference type="InterPro" id="IPR000620">
    <property type="entry name" value="EamA_dom"/>
</dbReference>
<dbReference type="Proteomes" id="UP000748108">
    <property type="component" value="Unassembled WGS sequence"/>
</dbReference>
<dbReference type="Pfam" id="PF00892">
    <property type="entry name" value="EamA"/>
    <property type="match status" value="1"/>
</dbReference>
<name>A0A947CUQ5_HYDSH</name>
<dbReference type="Gene3D" id="1.10.3730.20">
    <property type="match status" value="1"/>
</dbReference>
<accession>A0A947CUQ5</accession>
<keyword evidence="3" id="KW-0812">Transmembrane</keyword>
<gene>
    <name evidence="5" type="ORF">KM312_01785</name>
</gene>
<dbReference type="AlphaFoldDB" id="A0A947CUQ5"/>